<organism evidence="3 4">
    <name type="scientific">Acrobeloides nanus</name>
    <dbReference type="NCBI Taxonomy" id="290746"/>
    <lineage>
        <taxon>Eukaryota</taxon>
        <taxon>Metazoa</taxon>
        <taxon>Ecdysozoa</taxon>
        <taxon>Nematoda</taxon>
        <taxon>Chromadorea</taxon>
        <taxon>Rhabditida</taxon>
        <taxon>Tylenchina</taxon>
        <taxon>Cephalobomorpha</taxon>
        <taxon>Cephaloboidea</taxon>
        <taxon>Cephalobidae</taxon>
        <taxon>Acrobeloides</taxon>
    </lineage>
</organism>
<feature type="compositionally biased region" description="Basic residues" evidence="1">
    <location>
        <begin position="29"/>
        <end position="55"/>
    </location>
</feature>
<keyword evidence="2" id="KW-0472">Membrane</keyword>
<feature type="region of interest" description="Disordered" evidence="1">
    <location>
        <begin position="165"/>
        <end position="185"/>
    </location>
</feature>
<keyword evidence="2" id="KW-1133">Transmembrane helix</keyword>
<evidence type="ECO:0000256" key="2">
    <source>
        <dbReference type="SAM" id="Phobius"/>
    </source>
</evidence>
<dbReference type="WBParaSite" id="ACRNAN_scaffold13214.g17519.t1">
    <property type="protein sequence ID" value="ACRNAN_scaffold13214.g17519.t1"/>
    <property type="gene ID" value="ACRNAN_scaffold13214.g17519"/>
</dbReference>
<sequence length="185" mass="19839">MWTPIIWLLNVLLFLSIFALSLAGCCSGKKNKKNKGKKGTAKKKGNHKASNKKAKPGTSGIPIHGPPDKSVGKQHSLSNNQPVAPANGNKRASTNDSIYFTLRNVKDPFAAGGEQGPSAPENATRKAEPKDPQYETLKSVQDVFANGGGGQRPAAPQQANVMVDTSDPNYKTFSINEKRQEISNL</sequence>
<feature type="compositionally biased region" description="Basic and acidic residues" evidence="1">
    <location>
        <begin position="176"/>
        <end position="185"/>
    </location>
</feature>
<feature type="compositionally biased region" description="Polar residues" evidence="1">
    <location>
        <begin position="73"/>
        <end position="82"/>
    </location>
</feature>
<feature type="transmembrane region" description="Helical" evidence="2">
    <location>
        <begin position="6"/>
        <end position="28"/>
    </location>
</feature>
<accession>A0A914CQ08</accession>
<evidence type="ECO:0000313" key="4">
    <source>
        <dbReference type="WBParaSite" id="ACRNAN_scaffold13214.g17519.t1"/>
    </source>
</evidence>
<feature type="compositionally biased region" description="Basic and acidic residues" evidence="1">
    <location>
        <begin position="123"/>
        <end position="133"/>
    </location>
</feature>
<dbReference type="AlphaFoldDB" id="A0A914CQ08"/>
<name>A0A914CQ08_9BILA</name>
<dbReference type="Proteomes" id="UP000887540">
    <property type="component" value="Unplaced"/>
</dbReference>
<protein>
    <submittedName>
        <fullName evidence="4">Uncharacterized protein</fullName>
    </submittedName>
</protein>
<feature type="compositionally biased region" description="Polar residues" evidence="1">
    <location>
        <begin position="166"/>
        <end position="175"/>
    </location>
</feature>
<keyword evidence="2" id="KW-0812">Transmembrane</keyword>
<proteinExistence type="predicted"/>
<feature type="region of interest" description="Disordered" evidence="1">
    <location>
        <begin position="29"/>
        <end position="135"/>
    </location>
</feature>
<evidence type="ECO:0000313" key="3">
    <source>
        <dbReference type="Proteomes" id="UP000887540"/>
    </source>
</evidence>
<keyword evidence="3" id="KW-1185">Reference proteome</keyword>
<reference evidence="4" key="1">
    <citation type="submission" date="2022-11" db="UniProtKB">
        <authorList>
            <consortium name="WormBaseParasite"/>
        </authorList>
    </citation>
    <scope>IDENTIFICATION</scope>
</reference>
<evidence type="ECO:0000256" key="1">
    <source>
        <dbReference type="SAM" id="MobiDB-lite"/>
    </source>
</evidence>